<evidence type="ECO:0000256" key="1">
    <source>
        <dbReference type="ARBA" id="ARBA00010617"/>
    </source>
</evidence>
<dbReference type="OrthoDB" id="4168525at2"/>
<dbReference type="GO" id="GO:0016705">
    <property type="term" value="F:oxidoreductase activity, acting on paired donors, with incorporation or reduction of molecular oxygen"/>
    <property type="evidence" value="ECO:0007669"/>
    <property type="project" value="InterPro"/>
</dbReference>
<dbReference type="InterPro" id="IPR002397">
    <property type="entry name" value="Cyt_P450_B"/>
</dbReference>
<dbReference type="AlphaFoldDB" id="A0A1G6GXL4"/>
<dbReference type="PANTHER" id="PTHR46696:SF1">
    <property type="entry name" value="CYTOCHROME P450 YJIB-RELATED"/>
    <property type="match status" value="1"/>
</dbReference>
<evidence type="ECO:0000313" key="3">
    <source>
        <dbReference type="Proteomes" id="UP000198908"/>
    </source>
</evidence>
<dbReference type="Proteomes" id="UP000198908">
    <property type="component" value="Unassembled WGS sequence"/>
</dbReference>
<protein>
    <submittedName>
        <fullName evidence="2">Cytochrome P450</fullName>
    </submittedName>
</protein>
<accession>A0A1G6GXL4</accession>
<name>A0A1G6GXL4_9BURK</name>
<dbReference type="SUPFAM" id="SSF48264">
    <property type="entry name" value="Cytochrome P450"/>
    <property type="match status" value="1"/>
</dbReference>
<dbReference type="GO" id="GO:0020037">
    <property type="term" value="F:heme binding"/>
    <property type="evidence" value="ECO:0007669"/>
    <property type="project" value="InterPro"/>
</dbReference>
<organism evidence="2 3">
    <name type="scientific">Paraburkholderia lycopersici</name>
    <dbReference type="NCBI Taxonomy" id="416944"/>
    <lineage>
        <taxon>Bacteria</taxon>
        <taxon>Pseudomonadati</taxon>
        <taxon>Pseudomonadota</taxon>
        <taxon>Betaproteobacteria</taxon>
        <taxon>Burkholderiales</taxon>
        <taxon>Burkholderiaceae</taxon>
        <taxon>Paraburkholderia</taxon>
    </lineage>
</organism>
<dbReference type="PRINTS" id="PR00359">
    <property type="entry name" value="BP450"/>
</dbReference>
<dbReference type="Gene3D" id="1.10.630.10">
    <property type="entry name" value="Cytochrome P450"/>
    <property type="match status" value="1"/>
</dbReference>
<gene>
    <name evidence="2" type="ORF">SAMN05421548_101371</name>
</gene>
<dbReference type="EMBL" id="FMYQ01000001">
    <property type="protein sequence ID" value="SDB85876.1"/>
    <property type="molecule type" value="Genomic_DNA"/>
</dbReference>
<dbReference type="Pfam" id="PF00067">
    <property type="entry name" value="p450"/>
    <property type="match status" value="1"/>
</dbReference>
<dbReference type="PANTHER" id="PTHR46696">
    <property type="entry name" value="P450, PUTATIVE (EUROFUNG)-RELATED"/>
    <property type="match status" value="1"/>
</dbReference>
<reference evidence="3" key="1">
    <citation type="submission" date="2016-09" db="EMBL/GenBank/DDBJ databases">
        <authorList>
            <person name="Varghese N."/>
            <person name="Submissions S."/>
        </authorList>
    </citation>
    <scope>NUCLEOTIDE SEQUENCE [LARGE SCALE GENOMIC DNA]</scope>
    <source>
        <strain evidence="3">TNe-862</strain>
    </source>
</reference>
<dbReference type="InterPro" id="IPR036396">
    <property type="entry name" value="Cyt_P450_sf"/>
</dbReference>
<dbReference type="GO" id="GO:0005506">
    <property type="term" value="F:iron ion binding"/>
    <property type="evidence" value="ECO:0007669"/>
    <property type="project" value="InterPro"/>
</dbReference>
<proteinExistence type="inferred from homology"/>
<evidence type="ECO:0000313" key="2">
    <source>
        <dbReference type="EMBL" id="SDB85876.1"/>
    </source>
</evidence>
<dbReference type="STRING" id="416944.SAMN05421548_101371"/>
<sequence length="378" mass="41373">MSLASITPRLIDDPSAYYAAIREFVGPNGVVWDETVGAWIVSGYEVCSRLLLSEDLCRKSVKLPRTKNADLVTCAENILNRQLIFNAGSRSTRSYWYARATGLSEEQLHNIAESVLSCGNPADLYSSVLQPFASKVAAECIGLTETDRVDLYPLISGCVRFFDGKLRSESDFESSMFAIVSLYDRLGMLFKKEVAASPDPQWLANLQFTLVAAHESTAYLLATIFLQGVSVAPVPVAKLAAESIRFDSPVQIIGRITAREIRIGDTWLPAGERIFLHVGAANRDRSVFNDADEFLPYRIGAKPLSFGLGDGQCLGRGLAMRSAQAFLNALKSRNEWIAINGSTPRTIGISGRGFAVLPGRIVPMRDLVLTQVDKNADQ</sequence>
<comment type="similarity">
    <text evidence="1">Belongs to the cytochrome P450 family.</text>
</comment>
<dbReference type="GO" id="GO:0004497">
    <property type="term" value="F:monooxygenase activity"/>
    <property type="evidence" value="ECO:0007669"/>
    <property type="project" value="InterPro"/>
</dbReference>
<dbReference type="InterPro" id="IPR001128">
    <property type="entry name" value="Cyt_P450"/>
</dbReference>
<keyword evidence="3" id="KW-1185">Reference proteome</keyword>